<dbReference type="Gramene" id="ERN04309">
    <property type="protein sequence ID" value="ERN04309"/>
    <property type="gene ID" value="AMTR_s00077p00185660"/>
</dbReference>
<feature type="compositionally biased region" description="Polar residues" evidence="1">
    <location>
        <begin position="38"/>
        <end position="47"/>
    </location>
</feature>
<accession>W1P9F5</accession>
<name>W1P9F5_AMBTC</name>
<dbReference type="OMA" id="CCAANNA"/>
<gene>
    <name evidence="4" type="ORF">AMTR_s00077p00185660</name>
</gene>
<evidence type="ECO:0000313" key="4">
    <source>
        <dbReference type="EMBL" id="ERN04309.1"/>
    </source>
</evidence>
<keyword evidence="2" id="KW-0732">Signal</keyword>
<dbReference type="HOGENOM" id="CLU_131784_1_0_1"/>
<dbReference type="EMBL" id="KI394293">
    <property type="protein sequence ID" value="ERN04309.1"/>
    <property type="molecule type" value="Genomic_DNA"/>
</dbReference>
<keyword evidence="5" id="KW-1185">Reference proteome</keyword>
<feature type="compositionally biased region" description="Low complexity" evidence="1">
    <location>
        <begin position="21"/>
        <end position="36"/>
    </location>
</feature>
<dbReference type="InterPro" id="IPR057188">
    <property type="entry name" value="DUF7866"/>
</dbReference>
<dbReference type="eggNOG" id="ENOG502S9AF">
    <property type="taxonomic scope" value="Eukaryota"/>
</dbReference>
<evidence type="ECO:0000259" key="3">
    <source>
        <dbReference type="Pfam" id="PF25268"/>
    </source>
</evidence>
<proteinExistence type="predicted"/>
<dbReference type="PANTHER" id="PTHR33786:SF5">
    <property type="entry name" value="EXPRESSED PROTEIN"/>
    <property type="match status" value="1"/>
</dbReference>
<feature type="region of interest" description="Disordered" evidence="1">
    <location>
        <begin position="21"/>
        <end position="48"/>
    </location>
</feature>
<evidence type="ECO:0000313" key="5">
    <source>
        <dbReference type="Proteomes" id="UP000017836"/>
    </source>
</evidence>
<feature type="chain" id="PRO_5004807242" description="DUF7866 domain-containing protein" evidence="2">
    <location>
        <begin position="25"/>
        <end position="128"/>
    </location>
</feature>
<evidence type="ECO:0000256" key="2">
    <source>
        <dbReference type="SAM" id="SignalP"/>
    </source>
</evidence>
<reference evidence="5" key="1">
    <citation type="journal article" date="2013" name="Science">
        <title>The Amborella genome and the evolution of flowering plants.</title>
        <authorList>
            <consortium name="Amborella Genome Project"/>
        </authorList>
    </citation>
    <scope>NUCLEOTIDE SEQUENCE [LARGE SCALE GENOMIC DNA]</scope>
</reference>
<dbReference type="PANTHER" id="PTHR33786">
    <property type="entry name" value="UBIQUITIN CARBOXYL-TERMINAL HYDROLASE"/>
    <property type="match status" value="1"/>
</dbReference>
<dbReference type="AlphaFoldDB" id="W1P9F5"/>
<dbReference type="Pfam" id="PF25268">
    <property type="entry name" value="DUF7866"/>
    <property type="match status" value="1"/>
</dbReference>
<evidence type="ECO:0000256" key="1">
    <source>
        <dbReference type="SAM" id="MobiDB-lite"/>
    </source>
</evidence>
<sequence>MASPPALHLVLFLLLLSTTNPTRSEPTEPSSSHPTRLGPSQNTTNSGLIEYMPSPSGVEHRTISVGEAAPFGVCETCQCCPSGPGADPSLCTNKPCCFHIVCNLPNKPFGTCTFTPSSCNCTGCGSGT</sequence>
<feature type="domain" description="DUF7866" evidence="3">
    <location>
        <begin position="70"/>
        <end position="125"/>
    </location>
</feature>
<dbReference type="Proteomes" id="UP000017836">
    <property type="component" value="Unassembled WGS sequence"/>
</dbReference>
<feature type="signal peptide" evidence="2">
    <location>
        <begin position="1"/>
        <end position="24"/>
    </location>
</feature>
<protein>
    <recommendedName>
        <fullName evidence="3">DUF7866 domain-containing protein</fullName>
    </recommendedName>
</protein>
<organism evidence="4 5">
    <name type="scientific">Amborella trichopoda</name>
    <dbReference type="NCBI Taxonomy" id="13333"/>
    <lineage>
        <taxon>Eukaryota</taxon>
        <taxon>Viridiplantae</taxon>
        <taxon>Streptophyta</taxon>
        <taxon>Embryophyta</taxon>
        <taxon>Tracheophyta</taxon>
        <taxon>Spermatophyta</taxon>
        <taxon>Magnoliopsida</taxon>
        <taxon>Amborellales</taxon>
        <taxon>Amborellaceae</taxon>
        <taxon>Amborella</taxon>
    </lineage>
</organism>